<sequence>MLAMPARLLLALIAVTPMTIHAKDTWTTPAEASAFRTTPSYAETQAFLRRLARAAPDTIRIETFGTTPEGRPMTVVIAARDGDLTPERARAAGKPIVLLQAGIHPGEIEGKDAGLMLLRDFARMNRLPHLLDHSVLVYIPVYSVDGHENSGPYFRINQNGPAEMGFRGQSQYLNLNRDYVKADAPETRAWLALWNTWRPDLLIDIHTTDGADYQYDLTWYAEDPHKLPPSVAAWQKAAYQEGAIPAYERLGHLAAPYLEFRDGRDITKGIGNFGSGPRFSTGYAAIRNRAGLLIETHMLKSYEVRVRAVYDVVRSVLDQVNKDPAALLKASREADSWAASLSAKPGATLPVTFKEDPTPKPFTLKGYAFTQTRSDISGDLWVRYDPATTKNYAIQSWNDLLPDVAAPLPAAWAIPAQWTNVIERLDAHGIPYTRTATAIRVSVDADQLSQPTWADKPFEGHHMLRDAAISTVKEEIELPAGTVIVRSDNADAVLSLNLLDARAPDSMLRWGYLNAIFEPKEYGEPRVVEALARKMIAEDPSLKTAFEARLESDPAFAASPRARLAFFFERSPWYTAQKVGAYPVLRLDDTTLKTLDATAPAKAGT</sequence>
<feature type="signal peptide" evidence="4">
    <location>
        <begin position="1"/>
        <end position="22"/>
    </location>
</feature>
<keyword evidence="7" id="KW-1185">Reference proteome</keyword>
<dbReference type="Gene3D" id="3.40.630.10">
    <property type="entry name" value="Zn peptidases"/>
    <property type="match status" value="1"/>
</dbReference>
<dbReference type="EMBL" id="JAUSSK010000003">
    <property type="protein sequence ID" value="MDQ0010068.1"/>
    <property type="molecule type" value="Genomic_DNA"/>
</dbReference>
<feature type="domain" description="Peptidase M14" evidence="5">
    <location>
        <begin position="37"/>
        <end position="320"/>
    </location>
</feature>
<evidence type="ECO:0000256" key="2">
    <source>
        <dbReference type="ARBA" id="ARBA00005988"/>
    </source>
</evidence>
<dbReference type="SMART" id="SM00631">
    <property type="entry name" value="Zn_pept"/>
    <property type="match status" value="1"/>
</dbReference>
<comment type="caution">
    <text evidence="6">The sequence shown here is derived from an EMBL/GenBank/DDBJ whole genome shotgun (WGS) entry which is preliminary data.</text>
</comment>
<protein>
    <submittedName>
        <fullName evidence="6">Murein tripeptide amidase MpaA</fullName>
    </submittedName>
</protein>
<dbReference type="PANTHER" id="PTHR11705:SF145">
    <property type="entry name" value="PEPTIDASE M14 CARBOXYPEPTIDASE A DOMAIN-CONTAINING PROTEIN"/>
    <property type="match status" value="1"/>
</dbReference>
<dbReference type="Pfam" id="PF00246">
    <property type="entry name" value="Peptidase_M14"/>
    <property type="match status" value="1"/>
</dbReference>
<keyword evidence="4" id="KW-0732">Signal</keyword>
<evidence type="ECO:0000259" key="5">
    <source>
        <dbReference type="PROSITE" id="PS52035"/>
    </source>
</evidence>
<evidence type="ECO:0000256" key="3">
    <source>
        <dbReference type="PROSITE-ProRule" id="PRU01379"/>
    </source>
</evidence>
<comment type="cofactor">
    <cofactor evidence="1">
        <name>Zn(2+)</name>
        <dbReference type="ChEBI" id="CHEBI:29105"/>
    </cofactor>
</comment>
<proteinExistence type="inferred from homology"/>
<organism evidence="6 7">
    <name type="scientific">Luteibacter jiangsuensis</name>
    <dbReference type="NCBI Taxonomy" id="637577"/>
    <lineage>
        <taxon>Bacteria</taxon>
        <taxon>Pseudomonadati</taxon>
        <taxon>Pseudomonadota</taxon>
        <taxon>Gammaproteobacteria</taxon>
        <taxon>Lysobacterales</taxon>
        <taxon>Rhodanobacteraceae</taxon>
        <taxon>Luteibacter</taxon>
    </lineage>
</organism>
<feature type="active site" description="Proton donor/acceptor" evidence="3">
    <location>
        <position position="295"/>
    </location>
</feature>
<dbReference type="RefSeq" id="WP_306850014.1">
    <property type="nucleotide sequence ID" value="NZ_JAUSSK010000003.1"/>
</dbReference>
<reference evidence="6 7" key="1">
    <citation type="submission" date="2023-07" db="EMBL/GenBank/DDBJ databases">
        <title>Sorghum-associated microbial communities from plants grown in Nebraska, USA.</title>
        <authorList>
            <person name="Schachtman D."/>
        </authorList>
    </citation>
    <scope>NUCLEOTIDE SEQUENCE [LARGE SCALE GENOMIC DNA]</scope>
    <source>
        <strain evidence="6 7">CC60</strain>
    </source>
</reference>
<dbReference type="SUPFAM" id="SSF53187">
    <property type="entry name" value="Zn-dependent exopeptidases"/>
    <property type="match status" value="1"/>
</dbReference>
<dbReference type="PANTHER" id="PTHR11705">
    <property type="entry name" value="PROTEASE FAMILY M14 CARBOXYPEPTIDASE A,B"/>
    <property type="match status" value="1"/>
</dbReference>
<evidence type="ECO:0000256" key="4">
    <source>
        <dbReference type="SAM" id="SignalP"/>
    </source>
</evidence>
<accession>A0ABT9SYJ3</accession>
<name>A0ABT9SYJ3_9GAMM</name>
<comment type="similarity">
    <text evidence="2 3">Belongs to the peptidase M14 family.</text>
</comment>
<evidence type="ECO:0000313" key="7">
    <source>
        <dbReference type="Proteomes" id="UP001237737"/>
    </source>
</evidence>
<dbReference type="InterPro" id="IPR000834">
    <property type="entry name" value="Peptidase_M14"/>
</dbReference>
<dbReference type="PROSITE" id="PS52035">
    <property type="entry name" value="PEPTIDASE_M14"/>
    <property type="match status" value="1"/>
</dbReference>
<evidence type="ECO:0000256" key="1">
    <source>
        <dbReference type="ARBA" id="ARBA00001947"/>
    </source>
</evidence>
<dbReference type="CDD" id="cd06241">
    <property type="entry name" value="M14-like"/>
    <property type="match status" value="1"/>
</dbReference>
<dbReference type="Proteomes" id="UP001237737">
    <property type="component" value="Unassembled WGS sequence"/>
</dbReference>
<feature type="chain" id="PRO_5047139143" evidence="4">
    <location>
        <begin position="23"/>
        <end position="605"/>
    </location>
</feature>
<gene>
    <name evidence="6" type="ORF">J2T07_002258</name>
</gene>
<evidence type="ECO:0000313" key="6">
    <source>
        <dbReference type="EMBL" id="MDQ0010068.1"/>
    </source>
</evidence>